<dbReference type="GO" id="GO:0005262">
    <property type="term" value="F:calcium channel activity"/>
    <property type="evidence" value="ECO:0007669"/>
    <property type="project" value="InterPro"/>
</dbReference>
<proteinExistence type="predicted"/>
<dbReference type="GO" id="GO:0098703">
    <property type="term" value="P:calcium ion import across plasma membrane"/>
    <property type="evidence" value="ECO:0007669"/>
    <property type="project" value="InterPro"/>
</dbReference>
<accession>A0A9P4HRP7</accession>
<evidence type="ECO:0008006" key="3">
    <source>
        <dbReference type="Google" id="ProtNLM"/>
    </source>
</evidence>
<name>A0A9P4HRP7_9PEZI</name>
<gene>
    <name evidence="1" type="ORF">K490DRAFT_48416</name>
</gene>
<keyword evidence="2" id="KW-1185">Reference proteome</keyword>
<organism evidence="1 2">
    <name type="scientific">Saccharata proteae CBS 121410</name>
    <dbReference type="NCBI Taxonomy" id="1314787"/>
    <lineage>
        <taxon>Eukaryota</taxon>
        <taxon>Fungi</taxon>
        <taxon>Dikarya</taxon>
        <taxon>Ascomycota</taxon>
        <taxon>Pezizomycotina</taxon>
        <taxon>Dothideomycetes</taxon>
        <taxon>Dothideomycetes incertae sedis</taxon>
        <taxon>Botryosphaeriales</taxon>
        <taxon>Saccharataceae</taxon>
        <taxon>Saccharata</taxon>
    </lineage>
</organism>
<reference evidence="1" key="1">
    <citation type="journal article" date="2020" name="Stud. Mycol.">
        <title>101 Dothideomycetes genomes: a test case for predicting lifestyles and emergence of pathogens.</title>
        <authorList>
            <person name="Haridas S."/>
            <person name="Albert R."/>
            <person name="Binder M."/>
            <person name="Bloem J."/>
            <person name="Labutti K."/>
            <person name="Salamov A."/>
            <person name="Andreopoulos B."/>
            <person name="Baker S."/>
            <person name="Barry K."/>
            <person name="Bills G."/>
            <person name="Bluhm B."/>
            <person name="Cannon C."/>
            <person name="Castanera R."/>
            <person name="Culley D."/>
            <person name="Daum C."/>
            <person name="Ezra D."/>
            <person name="Gonzalez J."/>
            <person name="Henrissat B."/>
            <person name="Kuo A."/>
            <person name="Liang C."/>
            <person name="Lipzen A."/>
            <person name="Lutzoni F."/>
            <person name="Magnuson J."/>
            <person name="Mondo S."/>
            <person name="Nolan M."/>
            <person name="Ohm R."/>
            <person name="Pangilinan J."/>
            <person name="Park H.-J."/>
            <person name="Ramirez L."/>
            <person name="Alfaro M."/>
            <person name="Sun H."/>
            <person name="Tritt A."/>
            <person name="Yoshinaga Y."/>
            <person name="Zwiers L.-H."/>
            <person name="Turgeon B."/>
            <person name="Goodwin S."/>
            <person name="Spatafora J."/>
            <person name="Crous P."/>
            <person name="Grigoriev I."/>
        </authorList>
    </citation>
    <scope>NUCLEOTIDE SEQUENCE</scope>
    <source>
        <strain evidence="1">CBS 121410</strain>
    </source>
</reference>
<dbReference type="OrthoDB" id="5405745at2759"/>
<evidence type="ECO:0000313" key="2">
    <source>
        <dbReference type="Proteomes" id="UP000799776"/>
    </source>
</evidence>
<dbReference type="AlphaFoldDB" id="A0A9P4HRP7"/>
<comment type="caution">
    <text evidence="1">The sequence shown here is derived from an EMBL/GenBank/DDBJ whole genome shotgun (WGS) entry which is preliminary data.</text>
</comment>
<protein>
    <recommendedName>
        <fullName evidence="3">FZ domain-containing protein</fullName>
    </recommendedName>
</protein>
<dbReference type="PANTHER" id="PTHR39142">
    <property type="entry name" value="MID1P"/>
    <property type="match status" value="1"/>
</dbReference>
<evidence type="ECO:0000313" key="1">
    <source>
        <dbReference type="EMBL" id="KAF2084739.1"/>
    </source>
</evidence>
<dbReference type="Pfam" id="PF12929">
    <property type="entry name" value="Mid1"/>
    <property type="match status" value="1"/>
</dbReference>
<dbReference type="PANTHER" id="PTHR39142:SF1">
    <property type="entry name" value="AEL197CP"/>
    <property type="match status" value="1"/>
</dbReference>
<dbReference type="Proteomes" id="UP000799776">
    <property type="component" value="Unassembled WGS sequence"/>
</dbReference>
<dbReference type="InterPro" id="IPR024338">
    <property type="entry name" value="MID1/Yam8"/>
</dbReference>
<sequence length="653" mass="71715">MPIPKLTPLQSRLAASLIASLVLILIYLSIDPSHLAYAAELDSDSILNVDHNHHILLRDVLEDGTWLGDQLDEQEEGEESPGYEPDFLGFTRDIIGRAAEDYTALLNNQPNEMTITANSTTTFAFQNTSLWGNYSESTPELPTVGEKRGTWLWEEREELKKRAEDSNGKPVLEKRQSEGNRTVYISITTCKQPYANGTTTADPPQLTLYVSQSVTSPGPDADGNQTVVPLEGGFANCTLQATGNVYVGVHSPSLPENYTGTWDYQVAASIDAPYHQFNYRDSTDQFVYLVDSDTFSALFVTDNLTQSNPGDPDYDTWMKAGTPFTMFAYSDNSTAVKGLERSFCGLKNAWEVQATALTSGMTTRGLGNKPKEQFYIQGLNGSSSYHGFPAMYGNSTAAGANVVGGGGQVWSYINFTTKSDGNCQVIFNLTFCDEVSYAVPANNYKYNVTSLNSLYDDYARDLYQNFNYSLQQIPCNTTNTAQYSLARGCDDCARDYKNWLCAVTIPRCEDFSNKSPWLQPRNVAFPFINNTNITSAPYTNSTYRFRTAYNSSRNPIIDTDIMPGPYKEVLPCEDLCYSLMQSCPASFGFACPLPGKGLEKSYGSRSGNGEGQLTCSYLGAVYYINGASAALGGWITGRSVAVAAVVALVTGWM</sequence>
<dbReference type="EMBL" id="ML978738">
    <property type="protein sequence ID" value="KAF2084739.1"/>
    <property type="molecule type" value="Genomic_DNA"/>
</dbReference>